<dbReference type="InterPro" id="IPR020456">
    <property type="entry name" value="Acylphosphatase"/>
</dbReference>
<keyword evidence="10" id="KW-1185">Reference proteome</keyword>
<reference evidence="9 10" key="1">
    <citation type="journal article" date="2018" name="Mol. Biol. Evol.">
        <title>Broad Genomic Sampling Reveals a Smut Pathogenic Ancestry of the Fungal Clade Ustilaginomycotina.</title>
        <authorList>
            <person name="Kijpornyongpan T."/>
            <person name="Mondo S.J."/>
            <person name="Barry K."/>
            <person name="Sandor L."/>
            <person name="Lee J."/>
            <person name="Lipzen A."/>
            <person name="Pangilinan J."/>
            <person name="LaButti K."/>
            <person name="Hainaut M."/>
            <person name="Henrissat B."/>
            <person name="Grigoriev I.V."/>
            <person name="Spatafora J.W."/>
            <person name="Aime M.C."/>
        </authorList>
    </citation>
    <scope>NUCLEOTIDE SEQUENCE [LARGE SCALE GENOMIC DNA]</scope>
    <source>
        <strain evidence="9 10">MCA 4186</strain>
    </source>
</reference>
<sequence>MLEFRITGLVQGVGFRYSTAQEAKRLKLRGWVRNTRDGALEGEAAGPASELQEFRAFLNKGPSGARVDKADVREREGDEHLPSGFEVRH</sequence>
<proteinExistence type="inferred from homology"/>
<dbReference type="InterPro" id="IPR001792">
    <property type="entry name" value="Acylphosphatase-like_dom"/>
</dbReference>
<gene>
    <name evidence="9" type="ORF">FA09DRAFT_341364</name>
</gene>
<organism evidence="9 10">
    <name type="scientific">Tilletiopsis washingtonensis</name>
    <dbReference type="NCBI Taxonomy" id="58919"/>
    <lineage>
        <taxon>Eukaryota</taxon>
        <taxon>Fungi</taxon>
        <taxon>Dikarya</taxon>
        <taxon>Basidiomycota</taxon>
        <taxon>Ustilaginomycotina</taxon>
        <taxon>Exobasidiomycetes</taxon>
        <taxon>Entylomatales</taxon>
        <taxon>Entylomatales incertae sedis</taxon>
        <taxon>Tilletiopsis</taxon>
    </lineage>
</organism>
<evidence type="ECO:0000313" key="10">
    <source>
        <dbReference type="Proteomes" id="UP000245946"/>
    </source>
</evidence>
<feature type="compositionally biased region" description="Basic and acidic residues" evidence="7">
    <location>
        <begin position="66"/>
        <end position="89"/>
    </location>
</feature>
<evidence type="ECO:0000256" key="2">
    <source>
        <dbReference type="ARBA" id="ARBA00012150"/>
    </source>
</evidence>
<dbReference type="STRING" id="58919.A0A316Z4R1"/>
<keyword evidence="3 5" id="KW-0378">Hydrolase</keyword>
<dbReference type="PANTHER" id="PTHR10029:SF3">
    <property type="entry name" value="ACYLPHOSPHATASE-RELATED"/>
    <property type="match status" value="1"/>
</dbReference>
<dbReference type="PROSITE" id="PS51160">
    <property type="entry name" value="ACYLPHOSPHATASE_3"/>
    <property type="match status" value="1"/>
</dbReference>
<feature type="active site" evidence="5">
    <location>
        <position position="16"/>
    </location>
</feature>
<dbReference type="GO" id="GO:0003998">
    <property type="term" value="F:acylphosphatase activity"/>
    <property type="evidence" value="ECO:0007669"/>
    <property type="project" value="UniProtKB-EC"/>
</dbReference>
<evidence type="ECO:0000256" key="5">
    <source>
        <dbReference type="PROSITE-ProRule" id="PRU00520"/>
    </source>
</evidence>
<feature type="domain" description="Acylphosphatase-like" evidence="8">
    <location>
        <begin position="1"/>
        <end position="89"/>
    </location>
</feature>
<dbReference type="EC" id="3.6.1.7" evidence="2 5"/>
<accession>A0A316Z4R1</accession>
<dbReference type="PRINTS" id="PR00112">
    <property type="entry name" value="ACYLPHPHTASE"/>
</dbReference>
<evidence type="ECO:0000256" key="1">
    <source>
        <dbReference type="ARBA" id="ARBA00005614"/>
    </source>
</evidence>
<dbReference type="PROSITE" id="PS00150">
    <property type="entry name" value="ACYLPHOSPHATASE_1"/>
    <property type="match status" value="1"/>
</dbReference>
<comment type="catalytic activity">
    <reaction evidence="4 5">
        <text>an acyl phosphate + H2O = a carboxylate + phosphate + H(+)</text>
        <dbReference type="Rhea" id="RHEA:14965"/>
        <dbReference type="ChEBI" id="CHEBI:15377"/>
        <dbReference type="ChEBI" id="CHEBI:15378"/>
        <dbReference type="ChEBI" id="CHEBI:29067"/>
        <dbReference type="ChEBI" id="CHEBI:43474"/>
        <dbReference type="ChEBI" id="CHEBI:59918"/>
        <dbReference type="EC" id="3.6.1.7"/>
    </reaction>
</comment>
<dbReference type="Pfam" id="PF00708">
    <property type="entry name" value="Acylphosphatase"/>
    <property type="match status" value="1"/>
</dbReference>
<feature type="region of interest" description="Disordered" evidence="7">
    <location>
        <begin position="62"/>
        <end position="89"/>
    </location>
</feature>
<evidence type="ECO:0000313" key="9">
    <source>
        <dbReference type="EMBL" id="PWN95153.1"/>
    </source>
</evidence>
<dbReference type="InterPro" id="IPR036046">
    <property type="entry name" value="Acylphosphatase-like_dom_sf"/>
</dbReference>
<dbReference type="RefSeq" id="XP_025595432.1">
    <property type="nucleotide sequence ID" value="XM_025744438.1"/>
</dbReference>
<dbReference type="PANTHER" id="PTHR10029">
    <property type="entry name" value="ACYLPHOSPHATASE"/>
    <property type="match status" value="1"/>
</dbReference>
<dbReference type="AlphaFoldDB" id="A0A316Z4R1"/>
<evidence type="ECO:0000259" key="8">
    <source>
        <dbReference type="PROSITE" id="PS51160"/>
    </source>
</evidence>
<dbReference type="InterPro" id="IPR017968">
    <property type="entry name" value="Acylphosphatase_CS"/>
</dbReference>
<feature type="active site" evidence="5">
    <location>
        <position position="34"/>
    </location>
</feature>
<dbReference type="Gene3D" id="3.30.70.100">
    <property type="match status" value="1"/>
</dbReference>
<dbReference type="Proteomes" id="UP000245946">
    <property type="component" value="Unassembled WGS sequence"/>
</dbReference>
<dbReference type="SUPFAM" id="SSF54975">
    <property type="entry name" value="Acylphosphatase/BLUF domain-like"/>
    <property type="match status" value="1"/>
</dbReference>
<evidence type="ECO:0000256" key="7">
    <source>
        <dbReference type="SAM" id="MobiDB-lite"/>
    </source>
</evidence>
<evidence type="ECO:0000256" key="3">
    <source>
        <dbReference type="ARBA" id="ARBA00022801"/>
    </source>
</evidence>
<protein>
    <recommendedName>
        <fullName evidence="2 5">acylphosphatase</fullName>
        <ecNumber evidence="2 5">3.6.1.7</ecNumber>
    </recommendedName>
</protein>
<dbReference type="EMBL" id="KZ819306">
    <property type="protein sequence ID" value="PWN95153.1"/>
    <property type="molecule type" value="Genomic_DNA"/>
</dbReference>
<evidence type="ECO:0000256" key="4">
    <source>
        <dbReference type="ARBA" id="ARBA00047645"/>
    </source>
</evidence>
<dbReference type="GeneID" id="37271982"/>
<name>A0A316Z4R1_9BASI</name>
<comment type="similarity">
    <text evidence="1 6">Belongs to the acylphosphatase family.</text>
</comment>
<dbReference type="OrthoDB" id="7961613at2759"/>
<evidence type="ECO:0000256" key="6">
    <source>
        <dbReference type="RuleBase" id="RU004168"/>
    </source>
</evidence>